<evidence type="ECO:0000256" key="2">
    <source>
        <dbReference type="ARBA" id="ARBA00022676"/>
    </source>
</evidence>
<keyword evidence="3 4" id="KW-0808">Transferase</keyword>
<name>A0AA38J1X1_9CUCU</name>
<keyword evidence="5" id="KW-1133">Transmembrane helix</keyword>
<organism evidence="6 7">
    <name type="scientific">Zophobas morio</name>
    <dbReference type="NCBI Taxonomy" id="2755281"/>
    <lineage>
        <taxon>Eukaryota</taxon>
        <taxon>Metazoa</taxon>
        <taxon>Ecdysozoa</taxon>
        <taxon>Arthropoda</taxon>
        <taxon>Hexapoda</taxon>
        <taxon>Insecta</taxon>
        <taxon>Pterygota</taxon>
        <taxon>Neoptera</taxon>
        <taxon>Endopterygota</taxon>
        <taxon>Coleoptera</taxon>
        <taxon>Polyphaga</taxon>
        <taxon>Cucujiformia</taxon>
        <taxon>Tenebrionidae</taxon>
        <taxon>Zophobas</taxon>
    </lineage>
</organism>
<dbReference type="SUPFAM" id="SSF53756">
    <property type="entry name" value="UDP-Glycosyltransferase/glycogen phosphorylase"/>
    <property type="match status" value="1"/>
</dbReference>
<dbReference type="GO" id="GO:0015020">
    <property type="term" value="F:glucuronosyltransferase activity"/>
    <property type="evidence" value="ECO:0007669"/>
    <property type="project" value="UniProtKB-EC"/>
</dbReference>
<gene>
    <name evidence="6" type="ORF">Zmor_008157</name>
</gene>
<dbReference type="InterPro" id="IPR050271">
    <property type="entry name" value="UDP-glycosyltransferase"/>
</dbReference>
<dbReference type="PANTHER" id="PTHR48043">
    <property type="entry name" value="EG:EG0003.4 PROTEIN-RELATED"/>
    <property type="match status" value="1"/>
</dbReference>
<dbReference type="FunFam" id="3.40.50.2000:FF:000050">
    <property type="entry name" value="UDP-glucuronosyltransferase"/>
    <property type="match status" value="1"/>
</dbReference>
<proteinExistence type="inferred from homology"/>
<protein>
    <recommendedName>
        <fullName evidence="5">UDP-glucuronosyltransferase</fullName>
        <ecNumber evidence="5">2.4.1.17</ecNumber>
    </recommendedName>
</protein>
<dbReference type="AlphaFoldDB" id="A0AA38J1X1"/>
<dbReference type="PROSITE" id="PS00375">
    <property type="entry name" value="UDPGT"/>
    <property type="match status" value="1"/>
</dbReference>
<dbReference type="InterPro" id="IPR002213">
    <property type="entry name" value="UDP_glucos_trans"/>
</dbReference>
<dbReference type="PANTHER" id="PTHR48043:SF159">
    <property type="entry name" value="EG:EG0003.4 PROTEIN-RELATED"/>
    <property type="match status" value="1"/>
</dbReference>
<dbReference type="GO" id="GO:0016020">
    <property type="term" value="C:membrane"/>
    <property type="evidence" value="ECO:0007669"/>
    <property type="project" value="UniProtKB-SubCell"/>
</dbReference>
<sequence>MGTKYKVPDFAEYTPTESVVWILNMGFDTCAEALRSQGLQRLLNYPRNFKFDLIILDVALQCCFCPLIHRFNYPPAIGTTPWPLPTFLTWDFGNPLQSAYIPWYNFPYGEDMTLIERFWNYIFTYSEIALKSRFANKLEHKFIKTFGDGIPPLTKLERHISLLLSNHDLLLNYPQALAPNIIPTGGLHIASTKELPRELASVLDDAKNGVIVFSLGTNMRSEFLQKKIQRSLLDAFSNLSEIVIWKFESEIDNLPKNVIVRKWLPQNDILGHPNVKLFIGHGGALSTQEAIYHGVPMICIPFFLDQIVHSGTIVREKLGLSLYYKEITTELFLTRIREVLNNSVYRENMKKLSRLYKDRQEHPLERAIFWAEYAMRHNGTHILDIPDRDLSYFQTLSLDLVALFIVFCMVSCLLLYKIVKIIVSKFKLVKLHILL</sequence>
<feature type="transmembrane region" description="Helical" evidence="5">
    <location>
        <begin position="400"/>
        <end position="419"/>
    </location>
</feature>
<reference evidence="6" key="1">
    <citation type="journal article" date="2023" name="G3 (Bethesda)">
        <title>Whole genome assemblies of Zophobas morio and Tenebrio molitor.</title>
        <authorList>
            <person name="Kaur S."/>
            <person name="Stinson S.A."/>
            <person name="diCenzo G.C."/>
        </authorList>
    </citation>
    <scope>NUCLEOTIDE SEQUENCE</scope>
    <source>
        <strain evidence="6">QUZm001</strain>
    </source>
</reference>
<evidence type="ECO:0000256" key="3">
    <source>
        <dbReference type="ARBA" id="ARBA00022679"/>
    </source>
</evidence>
<keyword evidence="5" id="KW-0472">Membrane</keyword>
<accession>A0AA38J1X1</accession>
<evidence type="ECO:0000313" key="7">
    <source>
        <dbReference type="Proteomes" id="UP001168821"/>
    </source>
</evidence>
<evidence type="ECO:0000256" key="5">
    <source>
        <dbReference type="RuleBase" id="RU362059"/>
    </source>
</evidence>
<evidence type="ECO:0000313" key="6">
    <source>
        <dbReference type="EMBL" id="KAJ3663942.1"/>
    </source>
</evidence>
<dbReference type="EMBL" id="JALNTZ010000002">
    <property type="protein sequence ID" value="KAJ3663942.1"/>
    <property type="molecule type" value="Genomic_DNA"/>
</dbReference>
<dbReference type="EC" id="2.4.1.17" evidence="5"/>
<keyword evidence="5" id="KW-0812">Transmembrane</keyword>
<dbReference type="Gene3D" id="3.40.50.2000">
    <property type="entry name" value="Glycogen Phosphorylase B"/>
    <property type="match status" value="1"/>
</dbReference>
<comment type="similarity">
    <text evidence="1 4">Belongs to the UDP-glycosyltransferase family.</text>
</comment>
<keyword evidence="7" id="KW-1185">Reference proteome</keyword>
<dbReference type="CDD" id="cd03784">
    <property type="entry name" value="GT1_Gtf-like"/>
    <property type="match status" value="1"/>
</dbReference>
<dbReference type="Proteomes" id="UP001168821">
    <property type="component" value="Unassembled WGS sequence"/>
</dbReference>
<dbReference type="InterPro" id="IPR035595">
    <property type="entry name" value="UDP_glycos_trans_CS"/>
</dbReference>
<keyword evidence="2 4" id="KW-0328">Glycosyltransferase</keyword>
<comment type="catalytic activity">
    <reaction evidence="5">
        <text>glucuronate acceptor + UDP-alpha-D-glucuronate = acceptor beta-D-glucuronoside + UDP + H(+)</text>
        <dbReference type="Rhea" id="RHEA:21032"/>
        <dbReference type="ChEBI" id="CHEBI:15378"/>
        <dbReference type="ChEBI" id="CHEBI:58052"/>
        <dbReference type="ChEBI" id="CHEBI:58223"/>
        <dbReference type="ChEBI" id="CHEBI:132367"/>
        <dbReference type="ChEBI" id="CHEBI:132368"/>
        <dbReference type="EC" id="2.4.1.17"/>
    </reaction>
</comment>
<comment type="subcellular location">
    <subcellularLocation>
        <location evidence="5">Membrane</location>
        <topology evidence="5">Single-pass membrane protein</topology>
    </subcellularLocation>
</comment>
<comment type="caution">
    <text evidence="6">The sequence shown here is derived from an EMBL/GenBank/DDBJ whole genome shotgun (WGS) entry which is preliminary data.</text>
</comment>
<dbReference type="Pfam" id="PF00201">
    <property type="entry name" value="UDPGT"/>
    <property type="match status" value="1"/>
</dbReference>
<evidence type="ECO:0000256" key="4">
    <source>
        <dbReference type="RuleBase" id="RU003718"/>
    </source>
</evidence>
<evidence type="ECO:0000256" key="1">
    <source>
        <dbReference type="ARBA" id="ARBA00009995"/>
    </source>
</evidence>